<reference evidence="1" key="1">
    <citation type="submission" date="2020-05" db="EMBL/GenBank/DDBJ databases">
        <authorList>
            <person name="Chiriac C."/>
            <person name="Salcher M."/>
            <person name="Ghai R."/>
            <person name="Kavagutti S V."/>
        </authorList>
    </citation>
    <scope>NUCLEOTIDE SEQUENCE</scope>
</reference>
<dbReference type="EMBL" id="LR798288">
    <property type="protein sequence ID" value="CAB5221300.1"/>
    <property type="molecule type" value="Genomic_DNA"/>
</dbReference>
<proteinExistence type="predicted"/>
<protein>
    <submittedName>
        <fullName evidence="1">Neck protein</fullName>
    </submittedName>
</protein>
<gene>
    <name evidence="1" type="ORF">UFOVP247_131</name>
</gene>
<name>A0A6J7WU57_9CAUD</name>
<evidence type="ECO:0000313" key="1">
    <source>
        <dbReference type="EMBL" id="CAB5221300.1"/>
    </source>
</evidence>
<organism evidence="1">
    <name type="scientific">uncultured Caudovirales phage</name>
    <dbReference type="NCBI Taxonomy" id="2100421"/>
    <lineage>
        <taxon>Viruses</taxon>
        <taxon>Duplodnaviria</taxon>
        <taxon>Heunggongvirae</taxon>
        <taxon>Uroviricota</taxon>
        <taxon>Caudoviricetes</taxon>
        <taxon>Peduoviridae</taxon>
        <taxon>Maltschvirus</taxon>
        <taxon>Maltschvirus maltsch</taxon>
    </lineage>
</organism>
<sequence>MATPTTRSEFKEYCLRKLGKPVLEINVDDDQAEDRIDEALKYYYDYHFDGTEKQFYRHIFTAADMPDVVKEIVINDGGTGYSNTDTVTITRASGSIEGSGATATLTTYANGTISAITMTNNGSYYRKDPIVTINTSTGSGASVSGYVGGYVTVPQNIIGVVNIFDIGDYLATNNIFNIRYQIALNDLYTLTYQSMVPYYMAFQQIQLLEQLLVGKQPIRYNRNTNRLYVDMNWNKVEAGQYLVMEAYQIVDPNKFPDVWGDRWLQRYATALIKKQWGTNLTKFNGIQLPGGVTFNGEKIYNDAHDELDKLEAEMSMSYSLPAYDMIG</sequence>
<accession>A0A6J7WU57</accession>